<comment type="catalytic activity">
    <reaction evidence="5">
        <text>uridine(2605) in 23S rRNA = pseudouridine(2605) in 23S rRNA</text>
        <dbReference type="Rhea" id="RHEA:42520"/>
        <dbReference type="Rhea" id="RHEA-COMP:10095"/>
        <dbReference type="Rhea" id="RHEA-COMP:10096"/>
        <dbReference type="ChEBI" id="CHEBI:65314"/>
        <dbReference type="ChEBI" id="CHEBI:65315"/>
        <dbReference type="EC" id="5.4.99.22"/>
    </reaction>
</comment>
<dbReference type="EMBL" id="PGFZ01000008">
    <property type="protein sequence ID" value="POZ50783.1"/>
    <property type="molecule type" value="Genomic_DNA"/>
</dbReference>
<dbReference type="NCBIfam" id="TIGR00093">
    <property type="entry name" value="pseudouridine synthase"/>
    <property type="match status" value="1"/>
</dbReference>
<accession>A0A1Z4C481</accession>
<feature type="region of interest" description="Disordered" evidence="9">
    <location>
        <begin position="1"/>
        <end position="51"/>
    </location>
</feature>
<dbReference type="Gene3D" id="3.30.70.1560">
    <property type="entry name" value="Alpha-L RNA-binding motif"/>
    <property type="match status" value="1"/>
</dbReference>
<dbReference type="Gene3D" id="3.30.70.580">
    <property type="entry name" value="Pseudouridine synthase I, catalytic domain, N-terminal subdomain"/>
    <property type="match status" value="1"/>
</dbReference>
<name>A0A1Z4C481_9GAMM</name>
<dbReference type="GO" id="GO:0000455">
    <property type="term" value="P:enzyme-directed rRNA pseudouridine synthesis"/>
    <property type="evidence" value="ECO:0007669"/>
    <property type="project" value="UniProtKB-ARBA"/>
</dbReference>
<keyword evidence="13" id="KW-1185">Reference proteome</keyword>
<evidence type="ECO:0000313" key="12">
    <source>
        <dbReference type="EMBL" id="POZ50783.1"/>
    </source>
</evidence>
<dbReference type="InterPro" id="IPR000748">
    <property type="entry name" value="PsdUridine_synth_RsuA/RluB/E/F"/>
</dbReference>
<dbReference type="InterPro" id="IPR020094">
    <property type="entry name" value="TruA/RsuA/RluB/E/F_N"/>
</dbReference>
<organism evidence="11 13">
    <name type="scientific">Methylovulum psychrotolerans</name>
    <dbReference type="NCBI Taxonomy" id="1704499"/>
    <lineage>
        <taxon>Bacteria</taxon>
        <taxon>Pseudomonadati</taxon>
        <taxon>Pseudomonadota</taxon>
        <taxon>Gammaproteobacteria</taxon>
        <taxon>Methylococcales</taxon>
        <taxon>Methylococcaceae</taxon>
        <taxon>Methylovulum</taxon>
    </lineage>
</organism>
<dbReference type="CDD" id="cd00165">
    <property type="entry name" value="S4"/>
    <property type="match status" value="1"/>
</dbReference>
<evidence type="ECO:0000313" key="14">
    <source>
        <dbReference type="Proteomes" id="UP000237423"/>
    </source>
</evidence>
<keyword evidence="4 8" id="KW-0413">Isomerase</keyword>
<comment type="function">
    <text evidence="6">Responsible for synthesis of pseudouridine from uracil-2605 in 23S ribosomal RNA.</text>
</comment>
<feature type="compositionally biased region" description="Low complexity" evidence="9">
    <location>
        <begin position="12"/>
        <end position="22"/>
    </location>
</feature>
<sequence>MKNKPTSPGQRPRPSVRPAPAATKPSADRPSAKPSHKPAAKAPPHPESGERVQKILARGGVASRREIEKWIAEGRLKINGITATLGTRLHTGDHLQINDRVINWEKFAEQPTRVLLYHKPTGEVVTRRDPEGRPIVFRRLPQLATGRWIAVGRLDINTSGLLLLTNNGELANRLMHPSTEVEREYAVRILGHVSDATLATLQEGVQLEDGLAKFDQIYFSGGEGANKWYNVIVTEGRNRLVRRLWESQNVVVSRLMRVRYGPVVLPDSLRTGAVYEINEKEQQLLFEFAGLAKAAE</sequence>
<dbReference type="PANTHER" id="PTHR47683">
    <property type="entry name" value="PSEUDOURIDINE SYNTHASE FAMILY PROTEIN-RELATED"/>
    <property type="match status" value="1"/>
</dbReference>
<dbReference type="EC" id="5.4.99.-" evidence="8"/>
<evidence type="ECO:0000256" key="2">
    <source>
        <dbReference type="ARBA" id="ARBA00022552"/>
    </source>
</evidence>
<dbReference type="NCBIfam" id="NF007976">
    <property type="entry name" value="PRK10700.1"/>
    <property type="match status" value="1"/>
</dbReference>
<dbReference type="InterPro" id="IPR042092">
    <property type="entry name" value="PsdUridine_s_RsuA/RluB/E/F_cat"/>
</dbReference>
<dbReference type="InterPro" id="IPR018496">
    <property type="entry name" value="PsdUridine_synth_RsuA/RluB_CS"/>
</dbReference>
<protein>
    <recommendedName>
        <fullName evidence="8">Pseudouridine synthase</fullName>
        <ecNumber evidence="8">5.4.99.-</ecNumber>
    </recommendedName>
</protein>
<dbReference type="Pfam" id="PF01479">
    <property type="entry name" value="S4"/>
    <property type="match status" value="1"/>
</dbReference>
<dbReference type="InterPro" id="IPR020103">
    <property type="entry name" value="PsdUridine_synth_cat_dom_sf"/>
</dbReference>
<reference evidence="11 13" key="1">
    <citation type="submission" date="2017-06" db="EMBL/GenBank/DDBJ databases">
        <title>Genome Sequencing of the methanotroph Methylovulum psychrotolerants str. HV10-M2 isolated from a high-altitude environment.</title>
        <authorList>
            <person name="Mateos-Rivera A."/>
        </authorList>
    </citation>
    <scope>NUCLEOTIDE SEQUENCE [LARGE SCALE GENOMIC DNA]</scope>
    <source>
        <strain evidence="11 13">HV10_M2</strain>
    </source>
</reference>
<dbReference type="GO" id="GO:0005829">
    <property type="term" value="C:cytosol"/>
    <property type="evidence" value="ECO:0007669"/>
    <property type="project" value="UniProtKB-ARBA"/>
</dbReference>
<evidence type="ECO:0000256" key="9">
    <source>
        <dbReference type="SAM" id="MobiDB-lite"/>
    </source>
</evidence>
<dbReference type="AlphaFoldDB" id="A0A1Z4C481"/>
<dbReference type="CDD" id="cd02556">
    <property type="entry name" value="PseudoU_synth_RluB"/>
    <property type="match status" value="1"/>
</dbReference>
<gene>
    <name evidence="12" type="ORF">AADEFJLK_03250</name>
    <name evidence="11" type="ORF">CEK71_21065</name>
</gene>
<comment type="similarity">
    <text evidence="1 8">Belongs to the pseudouridine synthase RsuA family.</text>
</comment>
<dbReference type="FunFam" id="3.30.70.1560:FF:000001">
    <property type="entry name" value="Pseudouridine synthase"/>
    <property type="match status" value="1"/>
</dbReference>
<dbReference type="Pfam" id="PF00849">
    <property type="entry name" value="PseudoU_synth_2"/>
    <property type="match status" value="1"/>
</dbReference>
<dbReference type="OrthoDB" id="9807213at2"/>
<dbReference type="SUPFAM" id="SSF55174">
    <property type="entry name" value="Alpha-L RNA-binding motif"/>
    <property type="match status" value="1"/>
</dbReference>
<evidence type="ECO:0000256" key="7">
    <source>
        <dbReference type="PROSITE-ProRule" id="PRU00182"/>
    </source>
</evidence>
<evidence type="ECO:0000313" key="11">
    <source>
        <dbReference type="EMBL" id="ASF48351.1"/>
    </source>
</evidence>
<dbReference type="InterPro" id="IPR050343">
    <property type="entry name" value="RsuA_PseudoU_synthase"/>
</dbReference>
<dbReference type="Proteomes" id="UP000197019">
    <property type="component" value="Chromosome"/>
</dbReference>
<dbReference type="GO" id="GO:0003723">
    <property type="term" value="F:RNA binding"/>
    <property type="evidence" value="ECO:0007669"/>
    <property type="project" value="UniProtKB-KW"/>
</dbReference>
<keyword evidence="2" id="KW-0698">rRNA processing</keyword>
<feature type="domain" description="RNA-binding S4" evidence="10">
    <location>
        <begin position="50"/>
        <end position="110"/>
    </location>
</feature>
<dbReference type="Proteomes" id="UP000237423">
    <property type="component" value="Unassembled WGS sequence"/>
</dbReference>
<dbReference type="InterPro" id="IPR006145">
    <property type="entry name" value="PsdUridine_synth_RsuA/RluA"/>
</dbReference>
<evidence type="ECO:0000256" key="3">
    <source>
        <dbReference type="ARBA" id="ARBA00022884"/>
    </source>
</evidence>
<dbReference type="InterPro" id="IPR036986">
    <property type="entry name" value="S4_RNA-bd_sf"/>
</dbReference>
<dbReference type="KEGG" id="mpsy:CEK71_21065"/>
<evidence type="ECO:0000256" key="6">
    <source>
        <dbReference type="ARBA" id="ARBA00037383"/>
    </source>
</evidence>
<evidence type="ECO:0000256" key="1">
    <source>
        <dbReference type="ARBA" id="ARBA00008348"/>
    </source>
</evidence>
<evidence type="ECO:0000256" key="4">
    <source>
        <dbReference type="ARBA" id="ARBA00023235"/>
    </source>
</evidence>
<evidence type="ECO:0000259" key="10">
    <source>
        <dbReference type="SMART" id="SM00363"/>
    </source>
</evidence>
<dbReference type="PROSITE" id="PS01149">
    <property type="entry name" value="PSI_RSU"/>
    <property type="match status" value="1"/>
</dbReference>
<proteinExistence type="inferred from homology"/>
<evidence type="ECO:0000256" key="8">
    <source>
        <dbReference type="RuleBase" id="RU003887"/>
    </source>
</evidence>
<dbReference type="Gene3D" id="3.10.290.10">
    <property type="entry name" value="RNA-binding S4 domain"/>
    <property type="match status" value="1"/>
</dbReference>
<evidence type="ECO:0000313" key="13">
    <source>
        <dbReference type="Proteomes" id="UP000197019"/>
    </source>
</evidence>
<dbReference type="SMART" id="SM00363">
    <property type="entry name" value="S4"/>
    <property type="match status" value="1"/>
</dbReference>
<dbReference type="SUPFAM" id="SSF55120">
    <property type="entry name" value="Pseudouridine synthase"/>
    <property type="match status" value="1"/>
</dbReference>
<dbReference type="GO" id="GO:0160139">
    <property type="term" value="F:23S rRNA pseudouridine(2605) synthase activity"/>
    <property type="evidence" value="ECO:0007669"/>
    <property type="project" value="UniProtKB-EC"/>
</dbReference>
<dbReference type="RefSeq" id="WP_088621220.1">
    <property type="nucleotide sequence ID" value="NZ_CP022129.1"/>
</dbReference>
<dbReference type="InterPro" id="IPR002942">
    <property type="entry name" value="S4_RNA-bd"/>
</dbReference>
<dbReference type="PROSITE" id="PS50889">
    <property type="entry name" value="S4"/>
    <property type="match status" value="1"/>
</dbReference>
<dbReference type="PANTHER" id="PTHR47683:SF3">
    <property type="entry name" value="RIBOSOMAL LARGE SUBUNIT PSEUDOURIDINE SYNTHASE B"/>
    <property type="match status" value="1"/>
</dbReference>
<dbReference type="EMBL" id="CP022129">
    <property type="protein sequence ID" value="ASF48351.1"/>
    <property type="molecule type" value="Genomic_DNA"/>
</dbReference>
<reference evidence="12 14" key="2">
    <citation type="submission" date="2017-11" db="EMBL/GenBank/DDBJ databases">
        <title>Draft Genome Sequence of Methylobacter psychrotolerans Sph1T, an Obligate Methanotroph from Low-Temperature Environments.</title>
        <authorList>
            <person name="Oshkin I.Y."/>
            <person name="Miroshnikov K."/>
            <person name="Belova S.E."/>
            <person name="Korzhenkov A."/>
            <person name="Toshchakov S.V."/>
            <person name="Dedysh S.N."/>
        </authorList>
    </citation>
    <scope>NUCLEOTIDE SEQUENCE [LARGE SCALE GENOMIC DNA]</scope>
    <source>
        <strain evidence="12 14">Sph1</strain>
    </source>
</reference>
<dbReference type="FunFam" id="3.30.70.580:FF:000009">
    <property type="entry name" value="Pseudouridine synthase"/>
    <property type="match status" value="1"/>
</dbReference>
<keyword evidence="3 7" id="KW-0694">RNA-binding</keyword>
<evidence type="ECO:0000256" key="5">
    <source>
        <dbReference type="ARBA" id="ARBA00036944"/>
    </source>
</evidence>